<dbReference type="PANTHER" id="PTHR43747:SF5">
    <property type="entry name" value="FAD-BINDING DOMAIN-CONTAINING PROTEIN"/>
    <property type="match status" value="1"/>
</dbReference>
<dbReference type="EMBL" id="PNBX01000029">
    <property type="protein sequence ID" value="TMO68818.1"/>
    <property type="molecule type" value="Genomic_DNA"/>
</dbReference>
<evidence type="ECO:0000313" key="3">
    <source>
        <dbReference type="EMBL" id="TMO68818.1"/>
    </source>
</evidence>
<dbReference type="Proteomes" id="UP000307164">
    <property type="component" value="Unassembled WGS sequence"/>
</dbReference>
<reference evidence="5 6" key="2">
    <citation type="submission" date="2019-06" db="EMBL/GenBank/DDBJ databases">
        <title>Co-occurence of chitin degradation, pigmentation and bioactivity in marine Pseudoalteromonas.</title>
        <authorList>
            <person name="Sonnenschein E.C."/>
            <person name="Bech P.K."/>
        </authorList>
    </citation>
    <scope>NUCLEOTIDE SEQUENCE [LARGE SCALE GENOMIC DNA]</scope>
    <source>
        <strain evidence="6">S3790</strain>
        <strain evidence="5">S3895</strain>
    </source>
</reference>
<dbReference type="RefSeq" id="WP_138591356.1">
    <property type="nucleotide sequence ID" value="NZ_PNBW01000017.1"/>
</dbReference>
<dbReference type="InterPro" id="IPR036188">
    <property type="entry name" value="FAD/NAD-bd_sf"/>
</dbReference>
<sequence>MIKTFDCALIGMGISGVLLARKLASVGLHVAVFHDDKPIKTSFAESLPASINPLLARLGLHPYLHHSAHFPCSGTYSSWGSVVLKQPDVERALQQKPGWKVDKSYLISQLVEDLPEAVVMFGKVSGLEQQRAYWQISSKNHMGEAVQVSARFVADASGRQGYLPRALNIPRHYFDKLMAFVVNVPSVKIAQLQHPVLVEAQQHCWSLVSQVSEKSTMLAIFSNQTSPDFERYSAFENWYEVSEKSIYFKQFIKKNIHVPVRKVNASSHICSQLTGRNWLMLGDAAMSFDPLSSHGMTTAMYMADKAGEAIAQYFSGKSQGLDDYSEQMTSIYNTYLNELVERYNGEQRWSSEPFWQSKQSINVSNECALVY</sequence>
<dbReference type="GO" id="GO:0071949">
    <property type="term" value="F:FAD binding"/>
    <property type="evidence" value="ECO:0007669"/>
    <property type="project" value="InterPro"/>
</dbReference>
<comment type="caution">
    <text evidence="3">The sequence shown here is derived from an EMBL/GenBank/DDBJ whole genome shotgun (WGS) entry which is preliminary data.</text>
</comment>
<dbReference type="GO" id="GO:0016491">
    <property type="term" value="F:oxidoreductase activity"/>
    <property type="evidence" value="ECO:0007669"/>
    <property type="project" value="UniProtKB-KW"/>
</dbReference>
<organism evidence="3 6">
    <name type="scientific">Pseudoalteromonas aurantia</name>
    <dbReference type="NCBI Taxonomy" id="43654"/>
    <lineage>
        <taxon>Bacteria</taxon>
        <taxon>Pseudomonadati</taxon>
        <taxon>Pseudomonadota</taxon>
        <taxon>Gammaproteobacteria</taxon>
        <taxon>Alteromonadales</taxon>
        <taxon>Pseudoalteromonadaceae</taxon>
        <taxon>Pseudoalteromonas</taxon>
    </lineage>
</organism>
<feature type="domain" description="FAD-binding" evidence="2">
    <location>
        <begin position="8"/>
        <end position="330"/>
    </location>
</feature>
<evidence type="ECO:0000313" key="6">
    <source>
        <dbReference type="Proteomes" id="UP000307217"/>
    </source>
</evidence>
<dbReference type="Gene3D" id="3.30.9.100">
    <property type="match status" value="1"/>
</dbReference>
<keyword evidence="1" id="KW-0560">Oxidoreductase</keyword>
<dbReference type="Proteomes" id="UP000307217">
    <property type="component" value="Unassembled WGS sequence"/>
</dbReference>
<keyword evidence="5" id="KW-1185">Reference proteome</keyword>
<dbReference type="SUPFAM" id="SSF51905">
    <property type="entry name" value="FAD/NAD(P)-binding domain"/>
    <property type="match status" value="1"/>
</dbReference>
<name>A0A5S3VA65_9GAMM</name>
<evidence type="ECO:0000313" key="4">
    <source>
        <dbReference type="EMBL" id="TMO78085.1"/>
    </source>
</evidence>
<reference evidence="3" key="3">
    <citation type="submission" date="2019-09" db="EMBL/GenBank/DDBJ databases">
        <title>Co-occurence of chitin degradation, pigmentation and bioactivity in marine Pseudoalteromonas.</title>
        <authorList>
            <person name="Sonnenschein E.C."/>
            <person name="Bech P.K."/>
        </authorList>
    </citation>
    <scope>NUCLEOTIDE SEQUENCE</scope>
    <source>
        <strain evidence="3">S3790</strain>
        <strain evidence="4">S3895</strain>
    </source>
</reference>
<evidence type="ECO:0000313" key="5">
    <source>
        <dbReference type="Proteomes" id="UP000307164"/>
    </source>
</evidence>
<dbReference type="Pfam" id="PF01494">
    <property type="entry name" value="FAD_binding_3"/>
    <property type="match status" value="1"/>
</dbReference>
<evidence type="ECO:0000256" key="1">
    <source>
        <dbReference type="ARBA" id="ARBA00023002"/>
    </source>
</evidence>
<dbReference type="AlphaFoldDB" id="A0A5S3VA65"/>
<dbReference type="Gene3D" id="3.50.50.60">
    <property type="entry name" value="FAD/NAD(P)-binding domain"/>
    <property type="match status" value="1"/>
</dbReference>
<dbReference type="InterPro" id="IPR050816">
    <property type="entry name" value="Flavin-dep_Halogenase_NPB"/>
</dbReference>
<dbReference type="OrthoDB" id="6310849at2"/>
<dbReference type="EMBL" id="PNBW01000017">
    <property type="protein sequence ID" value="TMO78085.1"/>
    <property type="molecule type" value="Genomic_DNA"/>
</dbReference>
<protein>
    <recommendedName>
        <fullName evidence="2">FAD-binding domain-containing protein</fullName>
    </recommendedName>
</protein>
<accession>A0A5S3VA65</accession>
<gene>
    <name evidence="3" type="ORF">CWC19_07830</name>
    <name evidence="4" type="ORF">CWC20_02775</name>
</gene>
<dbReference type="PANTHER" id="PTHR43747">
    <property type="entry name" value="FAD-BINDING PROTEIN"/>
    <property type="match status" value="1"/>
</dbReference>
<proteinExistence type="predicted"/>
<dbReference type="InterPro" id="IPR002938">
    <property type="entry name" value="FAD-bd"/>
</dbReference>
<reference evidence="3 6" key="1">
    <citation type="submission" date="2018-01" db="EMBL/GenBank/DDBJ databases">
        <authorList>
            <person name="Paulsen S."/>
            <person name="Gram L.K."/>
        </authorList>
    </citation>
    <scope>NUCLEOTIDE SEQUENCE [LARGE SCALE GENOMIC DNA]</scope>
    <source>
        <strain evidence="3 6">S3790</strain>
        <strain evidence="4">S3895</strain>
    </source>
</reference>
<evidence type="ECO:0000259" key="2">
    <source>
        <dbReference type="Pfam" id="PF01494"/>
    </source>
</evidence>